<evidence type="ECO:0000313" key="2">
    <source>
        <dbReference type="EMBL" id="EID56001.1"/>
    </source>
</evidence>
<dbReference type="OrthoDB" id="102473at2"/>
<dbReference type="eggNOG" id="COG0146">
    <property type="taxonomic scope" value="Bacteria"/>
</dbReference>
<dbReference type="InterPro" id="IPR045079">
    <property type="entry name" value="Oxoprolinase-like"/>
</dbReference>
<evidence type="ECO:0000313" key="3">
    <source>
        <dbReference type="Proteomes" id="UP000004691"/>
    </source>
</evidence>
<dbReference type="PANTHER" id="PTHR11365:SF23">
    <property type="entry name" value="HYPOTHETICAL 5-OXOPROLINASE (EUROFUNG)-RELATED"/>
    <property type="match status" value="1"/>
</dbReference>
<dbReference type="AlphaFoldDB" id="I0V798"/>
<dbReference type="InterPro" id="IPR003692">
    <property type="entry name" value="Hydantoinase_B"/>
</dbReference>
<dbReference type="STRING" id="882086.SacxiDRAFT_3809"/>
<dbReference type="Proteomes" id="UP000004691">
    <property type="component" value="Unassembled WGS sequence"/>
</dbReference>
<keyword evidence="3" id="KW-1185">Reference proteome</keyword>
<accession>I0V798</accession>
<dbReference type="EMBL" id="JH636049">
    <property type="protein sequence ID" value="EID56001.1"/>
    <property type="molecule type" value="Genomic_DNA"/>
</dbReference>
<name>I0V798_9PSEU</name>
<protein>
    <submittedName>
        <fullName evidence="2">N-methylhydantoinase B/acetone carboxylase, alpha subunit</fullName>
    </submittedName>
</protein>
<proteinExistence type="predicted"/>
<organism evidence="2 3">
    <name type="scientific">Saccharomonospora xinjiangensis XJ-54</name>
    <dbReference type="NCBI Taxonomy" id="882086"/>
    <lineage>
        <taxon>Bacteria</taxon>
        <taxon>Bacillati</taxon>
        <taxon>Actinomycetota</taxon>
        <taxon>Actinomycetes</taxon>
        <taxon>Pseudonocardiales</taxon>
        <taxon>Pseudonocardiaceae</taxon>
        <taxon>Saccharomonospora</taxon>
    </lineage>
</organism>
<dbReference type="GO" id="GO:0017168">
    <property type="term" value="F:5-oxoprolinase (ATP-hydrolyzing) activity"/>
    <property type="evidence" value="ECO:0007669"/>
    <property type="project" value="TreeGrafter"/>
</dbReference>
<dbReference type="Pfam" id="PF02538">
    <property type="entry name" value="Hydantoinase_B"/>
    <property type="match status" value="1"/>
</dbReference>
<gene>
    <name evidence="2" type="ORF">SacxiDRAFT_3809</name>
</gene>
<evidence type="ECO:0000259" key="1">
    <source>
        <dbReference type="Pfam" id="PF02538"/>
    </source>
</evidence>
<dbReference type="GO" id="GO:0005829">
    <property type="term" value="C:cytosol"/>
    <property type="evidence" value="ECO:0007669"/>
    <property type="project" value="TreeGrafter"/>
</dbReference>
<sequence length="647" mass="70337">MNTTTDSRRAPTRFPFGMLTADAGASADPVLVEIVQGSLASVEMEVETAIARTSRSPMIRDAHDFRAGIHDRLLRKLTGRSYSALVHPVARDFPLEEMKPGDVFFHNDVYRSEGGIGHLPDLCVTVPVFHDAGSGPEVVAFVQAFGHHDDIGGSVPGSMPSQATSVFEEGLMVPPIRLWEQGEPNRAALSIMTRNSRMPESLAADLDAECAACLMGARRLGELFDRYGRDTVEACFDSIIDRTTRTYRREILSKIPVGSWVWEDYAEHDGVDEPKLHRQRITLTRTAPDDPEGERLILDFAGTSPQAKGPINHCGDYSDGVFLKKWLAPILRNLADTPERMAELDVNEGIVPLIEMRFPPPGTLLTPVFPAPTNARTFVILRLLGVLAGVVAKAVDGDMPADQETIRYTGVYGEDHDGRAYLMREVLGGGSGGRSYADGEDTIHVVPDSRNLPTEFTESRFPFLVEKLSLAVDSGGAGKFRGGLGYEKHIRMLRDGHFMSIADRSILACWGVKGGKAGKPFEVTIDPGGPNERQVDALADAEPVKAGEVIRIRTTGGGGWGDPLERDPELVVRDVVWRKVSCDAALSDYGVVLTGSLDDDTVGYDAAATRDLRDRMRAEADGSAFFDRGPGYARLSGGESTAGVDWS</sequence>
<feature type="domain" description="Hydantoinase B/oxoprolinase" evidence="1">
    <location>
        <begin position="28"/>
        <end position="563"/>
    </location>
</feature>
<dbReference type="HOGENOM" id="CLU_020413_1_0_11"/>
<dbReference type="GO" id="GO:0006749">
    <property type="term" value="P:glutathione metabolic process"/>
    <property type="evidence" value="ECO:0007669"/>
    <property type="project" value="TreeGrafter"/>
</dbReference>
<dbReference type="PANTHER" id="PTHR11365">
    <property type="entry name" value="5-OXOPROLINASE RELATED"/>
    <property type="match status" value="1"/>
</dbReference>
<dbReference type="RefSeq" id="WP_006240217.1">
    <property type="nucleotide sequence ID" value="NZ_JH636049.1"/>
</dbReference>
<reference evidence="2 3" key="1">
    <citation type="submission" date="2012-01" db="EMBL/GenBank/DDBJ databases">
        <title>Improved High-Quality Draft sequence of Saccharomonospora xinjiangensis XJ-54.</title>
        <authorList>
            <consortium name="US DOE Joint Genome Institute"/>
            <person name="Lucas S."/>
            <person name="Han J."/>
            <person name="Lapidus A."/>
            <person name="Cheng J.-F."/>
            <person name="Goodwin L."/>
            <person name="Pitluck S."/>
            <person name="Peters L."/>
            <person name="Mikhailova N."/>
            <person name="Teshima H."/>
            <person name="Detter J.C."/>
            <person name="Han C."/>
            <person name="Tapia R."/>
            <person name="Land M."/>
            <person name="Hauser L."/>
            <person name="Kyrpides N."/>
            <person name="Ivanova N."/>
            <person name="Pagani I."/>
            <person name="Brambilla E.-M."/>
            <person name="Klenk H.-P."/>
            <person name="Woyke T."/>
        </authorList>
    </citation>
    <scope>NUCLEOTIDE SEQUENCE [LARGE SCALE GENOMIC DNA]</scope>
    <source>
        <strain evidence="2 3">XJ-54</strain>
    </source>
</reference>